<dbReference type="InterPro" id="IPR000595">
    <property type="entry name" value="cNMP-bd_dom"/>
</dbReference>
<dbReference type="SUPFAM" id="SSF63380">
    <property type="entry name" value="Riboflavin synthase domain-like"/>
    <property type="match status" value="1"/>
</dbReference>
<evidence type="ECO:0000259" key="7">
    <source>
        <dbReference type="PROSITE" id="PS51384"/>
    </source>
</evidence>
<dbReference type="InterPro" id="IPR001433">
    <property type="entry name" value="OxRdtase_FAD/NAD-bd"/>
</dbReference>
<keyword evidence="2" id="KW-0408">Iron</keyword>
<dbReference type="InterPro" id="IPR008333">
    <property type="entry name" value="Cbr1-like_FAD-bd_dom"/>
</dbReference>
<dbReference type="PROSITE" id="PS51384">
    <property type="entry name" value="FAD_FR"/>
    <property type="match status" value="1"/>
</dbReference>
<evidence type="ECO:0000313" key="9">
    <source>
        <dbReference type="Proteomes" id="UP000317155"/>
    </source>
</evidence>
<dbReference type="PANTHER" id="PTHR40447:SF1">
    <property type="entry name" value="ANAEROBIC SULFITE REDUCTASE SUBUNIT A"/>
    <property type="match status" value="1"/>
</dbReference>
<dbReference type="PROSITE" id="PS51379">
    <property type="entry name" value="4FE4S_FER_2"/>
    <property type="match status" value="1"/>
</dbReference>
<dbReference type="Pfam" id="PF10418">
    <property type="entry name" value="DHODB_Fe-S_bind"/>
    <property type="match status" value="1"/>
</dbReference>
<protein>
    <recommendedName>
        <fullName evidence="10">Hydrogenase</fullName>
    </recommendedName>
</protein>
<dbReference type="GO" id="GO:0051536">
    <property type="term" value="F:iron-sulfur cluster binding"/>
    <property type="evidence" value="ECO:0007669"/>
    <property type="project" value="UniProtKB-KW"/>
</dbReference>
<dbReference type="Pfam" id="PF00175">
    <property type="entry name" value="NAD_binding_1"/>
    <property type="match status" value="1"/>
</dbReference>
<feature type="domain" description="Cyclic nucleotide-binding" evidence="5">
    <location>
        <begin position="479"/>
        <end position="522"/>
    </location>
</feature>
<feature type="domain" description="4Fe-4S ferredoxin-type" evidence="6">
    <location>
        <begin position="248"/>
        <end position="280"/>
    </location>
</feature>
<dbReference type="CDD" id="cd06221">
    <property type="entry name" value="sulfite_reductase_like"/>
    <property type="match status" value="1"/>
</dbReference>
<dbReference type="InterPro" id="IPR019480">
    <property type="entry name" value="Dihydroorotate_DH_Fe-S-bd"/>
</dbReference>
<evidence type="ECO:0000256" key="3">
    <source>
        <dbReference type="ARBA" id="ARBA00023014"/>
    </source>
</evidence>
<dbReference type="AlphaFoldDB" id="A0A550JGR0"/>
<feature type="domain" description="FAD-binding FR-type" evidence="7">
    <location>
        <begin position="379"/>
        <end position="474"/>
    </location>
</feature>
<organism evidence="8 9">
    <name type="scientific">Trichloromonas acetexigens</name>
    <dbReference type="NCBI Taxonomy" id="38815"/>
    <lineage>
        <taxon>Bacteria</taxon>
        <taxon>Pseudomonadati</taxon>
        <taxon>Thermodesulfobacteriota</taxon>
        <taxon>Desulfuromonadia</taxon>
        <taxon>Desulfuromonadales</taxon>
        <taxon>Trichloromonadaceae</taxon>
        <taxon>Trichloromonas</taxon>
    </lineage>
</organism>
<dbReference type="Gene3D" id="2.40.30.10">
    <property type="entry name" value="Translation factors"/>
    <property type="match status" value="1"/>
</dbReference>
<keyword evidence="1" id="KW-0479">Metal-binding</keyword>
<keyword evidence="3" id="KW-0411">Iron-sulfur</keyword>
<keyword evidence="9" id="KW-1185">Reference proteome</keyword>
<dbReference type="PANTHER" id="PTHR40447">
    <property type="entry name" value="ANAEROBIC SULFITE REDUCTASE SUBUNIT A"/>
    <property type="match status" value="1"/>
</dbReference>
<dbReference type="OrthoDB" id="9795302at2"/>
<evidence type="ECO:0000259" key="6">
    <source>
        <dbReference type="PROSITE" id="PS51379"/>
    </source>
</evidence>
<dbReference type="InterPro" id="IPR017927">
    <property type="entry name" value="FAD-bd_FR_type"/>
</dbReference>
<dbReference type="PROSITE" id="PS50042">
    <property type="entry name" value="CNMP_BINDING_3"/>
    <property type="match status" value="1"/>
</dbReference>
<proteinExistence type="predicted"/>
<dbReference type="Gene3D" id="3.40.50.80">
    <property type="entry name" value="Nucleotide-binding domain of ferredoxin-NADP reductase (FNR) module"/>
    <property type="match status" value="1"/>
</dbReference>
<dbReference type="InterPro" id="IPR017896">
    <property type="entry name" value="4Fe4S_Fe-S-bd"/>
</dbReference>
<accession>A0A550JGR0</accession>
<dbReference type="Pfam" id="PF00970">
    <property type="entry name" value="FAD_binding_6"/>
    <property type="match status" value="1"/>
</dbReference>
<evidence type="ECO:0000256" key="2">
    <source>
        <dbReference type="ARBA" id="ARBA00023004"/>
    </source>
</evidence>
<dbReference type="Proteomes" id="UP000317155">
    <property type="component" value="Unassembled WGS sequence"/>
</dbReference>
<dbReference type="InterPro" id="IPR017938">
    <property type="entry name" value="Riboflavin_synthase-like_b-brl"/>
</dbReference>
<dbReference type="InterPro" id="IPR039261">
    <property type="entry name" value="FNR_nucleotide-bd"/>
</dbReference>
<evidence type="ECO:0000313" key="8">
    <source>
        <dbReference type="EMBL" id="TRO82404.1"/>
    </source>
</evidence>
<dbReference type="PROSITE" id="PS00198">
    <property type="entry name" value="4FE4S_FER_1"/>
    <property type="match status" value="1"/>
</dbReference>
<feature type="region of interest" description="Disordered" evidence="4">
    <location>
        <begin position="1"/>
        <end position="22"/>
    </location>
</feature>
<dbReference type="InterPro" id="IPR017900">
    <property type="entry name" value="4Fe4S_Fe_S_CS"/>
</dbReference>
<evidence type="ECO:0000256" key="1">
    <source>
        <dbReference type="ARBA" id="ARBA00022723"/>
    </source>
</evidence>
<name>A0A550JGR0_9BACT</name>
<evidence type="ECO:0000256" key="4">
    <source>
        <dbReference type="SAM" id="MobiDB-lite"/>
    </source>
</evidence>
<dbReference type="SUPFAM" id="SSF46548">
    <property type="entry name" value="alpha-helical ferredoxin"/>
    <property type="match status" value="1"/>
</dbReference>
<comment type="caution">
    <text evidence="8">The sequence shown here is derived from an EMBL/GenBank/DDBJ whole genome shotgun (WGS) entry which is preliminary data.</text>
</comment>
<dbReference type="Pfam" id="PF17179">
    <property type="entry name" value="Fer4_22"/>
    <property type="match status" value="1"/>
</dbReference>
<reference evidence="8 9" key="1">
    <citation type="submission" date="2019-07" db="EMBL/GenBank/DDBJ databases">
        <title>Insights of Desulfuromonas acetexigens electromicrobiology.</title>
        <authorList>
            <person name="Katuri K."/>
            <person name="Sapireddy V."/>
            <person name="Shaw D.R."/>
            <person name="Saikaly P."/>
        </authorList>
    </citation>
    <scope>NUCLEOTIDE SEQUENCE [LARGE SCALE GENOMIC DNA]</scope>
    <source>
        <strain evidence="8 9">2873</strain>
    </source>
</reference>
<dbReference type="GO" id="GO:0016491">
    <property type="term" value="F:oxidoreductase activity"/>
    <property type="evidence" value="ECO:0007669"/>
    <property type="project" value="InterPro"/>
</dbReference>
<evidence type="ECO:0008006" key="10">
    <source>
        <dbReference type="Google" id="ProtNLM"/>
    </source>
</evidence>
<dbReference type="SUPFAM" id="SSF52343">
    <property type="entry name" value="Ferredoxin reductase-like, C-terminal NADP-linked domain"/>
    <property type="match status" value="1"/>
</dbReference>
<gene>
    <name evidence="8" type="ORF">FL622_07455</name>
</gene>
<evidence type="ECO:0000259" key="5">
    <source>
        <dbReference type="PROSITE" id="PS50042"/>
    </source>
</evidence>
<dbReference type="EMBL" id="VJVV01000004">
    <property type="protein sequence ID" value="TRO82404.1"/>
    <property type="molecule type" value="Genomic_DNA"/>
</dbReference>
<dbReference type="GO" id="GO:0046872">
    <property type="term" value="F:metal ion binding"/>
    <property type="evidence" value="ECO:0007669"/>
    <property type="project" value="UniProtKB-KW"/>
</dbReference>
<sequence length="646" mass="72530">MPRTFRPPFAGRSFPTKHAMTPFQPKDSVEASSWRPISRAEIEQLVRSLASAYEVVGVQESHGRLTMGRIDDPALLRLEFPPRVHSPKKFLFPNWEQLFRFRLGGSVLLEAETAAPPRVIFGMHPCDLHAVRVLDDCLFEGEADSAYRAKRAVTLLVGVDCLPDEHCFCTSMGTDRIAGGFDLFLHRLDNGYLVRCGSAQGEQMLARHAPLVAVRPGEPPLPLQTKQCEVGLRFSVESLAPLLGDAYEHPLWQEIGDRCLGCGACTLLCPSCYCFNVQDRLDLDLEGGARVRTWDSCQFDQFTRVAGGEEFRGNQADRQRHRFFRKYKYLWEKHRRTACVGCGRCSRECLGRIDPRQVLNGLFAERALPETSAVPGAEYRPQLSEIMKVQELTAREKSFRLRFDTPLVFEPGAFLEVSVFGLGEAPFTIASPPSPDCEAEIVVRAAGALTQALHRLKAGDRVGVRGPFGKGFPLEEFFGRDVLLVAGGLGLITLRSLLLTILSRRREFGRVSLLYGARDREALLFREDLLAWHRGGELDCRFAVLSETEEWTGVRGDITYLFRDLDLAPQQTVAAVSGPPGMYRFVNPLLLRLGLDEERLFLNLERHMKCGLGKCGKCRINDVCVCECGPIFPYSRVRHLREAIER</sequence>